<gene>
    <name evidence="1" type="ORF">CLV96_0009</name>
</gene>
<organism evidence="1 2">
    <name type="scientific">Leptospira meyeri</name>
    <dbReference type="NCBI Taxonomy" id="29508"/>
    <lineage>
        <taxon>Bacteria</taxon>
        <taxon>Pseudomonadati</taxon>
        <taxon>Spirochaetota</taxon>
        <taxon>Spirochaetia</taxon>
        <taxon>Leptospirales</taxon>
        <taxon>Leptospiraceae</taxon>
        <taxon>Leptospira</taxon>
    </lineage>
</organism>
<sequence length="173" mass="20341">MKNNIIFLLFWLVSVNCSKPLFTNSILENKLIEQDFIELKSILSIEYDQIYIQFEPGPFSKKLSDLIPNLNDFFKKNKSIPGNYLNPFAQTFYRDQLIFTKKQKAIYLESINRNLKNSISFDKECLIKIKANEKPYQNVEPALAIDFYKVKDSIKVKKNYSNEGYILRCTNLN</sequence>
<keyword evidence="2" id="KW-1185">Reference proteome</keyword>
<dbReference type="EMBL" id="SORO01000001">
    <property type="protein sequence ID" value="TDY71054.1"/>
    <property type="molecule type" value="Genomic_DNA"/>
</dbReference>
<dbReference type="GeneID" id="79825370"/>
<dbReference type="RefSeq" id="WP_004783675.1">
    <property type="nucleotide sequence ID" value="NZ_SORO01000001.1"/>
</dbReference>
<reference evidence="1 2" key="1">
    <citation type="submission" date="2019-03" db="EMBL/GenBank/DDBJ databases">
        <title>Genomic Encyclopedia of Archaeal and Bacterial Type Strains, Phase II (KMG-II): from individual species to whole genera.</title>
        <authorList>
            <person name="Goeker M."/>
        </authorList>
    </citation>
    <scope>NUCLEOTIDE SEQUENCE [LARGE SCALE GENOMIC DNA]</scope>
    <source>
        <strain evidence="1 2">DSM 21537</strain>
    </source>
</reference>
<comment type="caution">
    <text evidence="1">The sequence shown here is derived from an EMBL/GenBank/DDBJ whole genome shotgun (WGS) entry which is preliminary data.</text>
</comment>
<evidence type="ECO:0000313" key="2">
    <source>
        <dbReference type="Proteomes" id="UP000294684"/>
    </source>
</evidence>
<protein>
    <submittedName>
        <fullName evidence="1">Uncharacterized protein</fullName>
    </submittedName>
</protein>
<dbReference type="Proteomes" id="UP000294684">
    <property type="component" value="Unassembled WGS sequence"/>
</dbReference>
<evidence type="ECO:0000313" key="1">
    <source>
        <dbReference type="EMBL" id="TDY71054.1"/>
    </source>
</evidence>
<accession>A0A4R8MPY1</accession>
<dbReference type="AlphaFoldDB" id="A0A4R8MPY1"/>
<proteinExistence type="predicted"/>
<name>A0A4R8MPY1_LEPME</name>